<keyword evidence="3" id="KW-1185">Reference proteome</keyword>
<dbReference type="Proteomes" id="UP000199702">
    <property type="component" value="Unassembled WGS sequence"/>
</dbReference>
<sequence>MIYIISLTILYGLFPFLVFLFNRNKIANNANAILPFVLLVFFSAIYEFVFTVLLRWDVGNWYLTYCVVSFLTLFYFYKEILSNAKSKLKITSFIFFLIILFYLFYRFDVQDFLKICYNIDTYITVFIFIFSIIWFRKIFRELEYESLWDIPYFYVVSGLILYYFGNFFLFLMTELIYKNDSNLFQYYWLLNVVLNLVLRTLLIVGIWKARVR</sequence>
<dbReference type="EMBL" id="FNYA01000002">
    <property type="protein sequence ID" value="SEI63466.1"/>
    <property type="molecule type" value="Genomic_DNA"/>
</dbReference>
<dbReference type="STRING" id="402734.SAMN05660918_1225"/>
<reference evidence="3" key="1">
    <citation type="submission" date="2016-10" db="EMBL/GenBank/DDBJ databases">
        <authorList>
            <person name="Varghese N."/>
            <person name="Submissions S."/>
        </authorList>
    </citation>
    <scope>NUCLEOTIDE SEQUENCE [LARGE SCALE GENOMIC DNA]</scope>
    <source>
        <strain evidence="3">DSM 17934</strain>
    </source>
</reference>
<keyword evidence="1" id="KW-0812">Transmembrane</keyword>
<feature type="transmembrane region" description="Helical" evidence="1">
    <location>
        <begin position="184"/>
        <end position="207"/>
    </location>
</feature>
<accession>A0A1H6S9I6</accession>
<gene>
    <name evidence="2" type="ORF">SAMN05660918_1225</name>
</gene>
<feature type="transmembrane region" description="Helical" evidence="1">
    <location>
        <begin position="151"/>
        <end position="172"/>
    </location>
</feature>
<feature type="transmembrane region" description="Helical" evidence="1">
    <location>
        <begin position="60"/>
        <end position="78"/>
    </location>
</feature>
<dbReference type="AlphaFoldDB" id="A0A1H6S9I6"/>
<feature type="transmembrane region" description="Helical" evidence="1">
    <location>
        <begin position="6"/>
        <end position="21"/>
    </location>
</feature>
<evidence type="ECO:0000313" key="2">
    <source>
        <dbReference type="EMBL" id="SEI63466.1"/>
    </source>
</evidence>
<protein>
    <recommendedName>
        <fullName evidence="4">YhhN-like protein</fullName>
    </recommendedName>
</protein>
<evidence type="ECO:0000256" key="1">
    <source>
        <dbReference type="SAM" id="Phobius"/>
    </source>
</evidence>
<feature type="transmembrane region" description="Helical" evidence="1">
    <location>
        <begin position="90"/>
        <end position="107"/>
    </location>
</feature>
<name>A0A1H6S9I6_9FLAO</name>
<evidence type="ECO:0000313" key="3">
    <source>
        <dbReference type="Proteomes" id="UP000199702"/>
    </source>
</evidence>
<keyword evidence="1" id="KW-0472">Membrane</keyword>
<organism evidence="2 3">
    <name type="scientific">Flavobacterium terrigena</name>
    <dbReference type="NCBI Taxonomy" id="402734"/>
    <lineage>
        <taxon>Bacteria</taxon>
        <taxon>Pseudomonadati</taxon>
        <taxon>Bacteroidota</taxon>
        <taxon>Flavobacteriia</taxon>
        <taxon>Flavobacteriales</taxon>
        <taxon>Flavobacteriaceae</taxon>
        <taxon>Flavobacterium</taxon>
    </lineage>
</organism>
<keyword evidence="1" id="KW-1133">Transmembrane helix</keyword>
<proteinExistence type="predicted"/>
<feature type="transmembrane region" description="Helical" evidence="1">
    <location>
        <begin position="119"/>
        <end position="139"/>
    </location>
</feature>
<evidence type="ECO:0008006" key="4">
    <source>
        <dbReference type="Google" id="ProtNLM"/>
    </source>
</evidence>
<feature type="transmembrane region" description="Helical" evidence="1">
    <location>
        <begin position="33"/>
        <end position="54"/>
    </location>
</feature>